<evidence type="ECO:0000256" key="2">
    <source>
        <dbReference type="ARBA" id="ARBA00022448"/>
    </source>
</evidence>
<dbReference type="GO" id="GO:0030003">
    <property type="term" value="P:intracellular monoatomic cation homeostasis"/>
    <property type="evidence" value="ECO:0007669"/>
    <property type="project" value="UniProtKB-ARBA"/>
</dbReference>
<dbReference type="Proteomes" id="UP000193467">
    <property type="component" value="Unassembled WGS sequence"/>
</dbReference>
<evidence type="ECO:0000256" key="7">
    <source>
        <dbReference type="SAM" id="Phobius"/>
    </source>
</evidence>
<dbReference type="GO" id="GO:0008324">
    <property type="term" value="F:monoatomic cation transmembrane transporter activity"/>
    <property type="evidence" value="ECO:0007669"/>
    <property type="project" value="InterPro"/>
</dbReference>
<dbReference type="InParanoid" id="A0A1Y2E5X9"/>
<sequence length="498" mass="55201">MVPRRPAFTVYDSAGRSSSRERDLEAGPRERSDSVPRRRLSDSHPTGVIVEGQVYEGESAGEQSESEPLLSSLSRNPSRRPHRLSNGSYGATSLDSPVKANHLALHGVPPMEGGETIHRQESVLKLAGLIDDRGGEFEKFRKSDEELKKMKKSVRAFYIEQNEILDGFAEVDEILDNTGVTTKTGDLAPMVPTKPSAEREEAFNLKVQFAINVNFLVNFILLGAKIAVVLLSNSMSLVASTVDSAMDFLSTVIIYGTSRVIATKNWKSTYHYPTGKKRMEPMGVVVFSVFMISSFLQVAIESLQRIFSKELEPAEIPLVGLIVMGSTIAIKLVMWVWCRTIKNTSVEALTQDAENDIVFNFFSILFPYAGQLLGWPLLDPIGGLVLSIYIIVEWVSTLRENILKLTGRRATPHQHQRIAYLLTRFSPLIIGVQHLSVYHAGESFVVETDIVLPPNTALTVAHNLGESVQYAIEQLEGIDRAFVHNDVSVNPLSGHLDR</sequence>
<evidence type="ECO:0000259" key="8">
    <source>
        <dbReference type="Pfam" id="PF01545"/>
    </source>
</evidence>
<comment type="subcellular location">
    <subcellularLocation>
        <location evidence="1">Membrane</location>
        <topology evidence="1">Multi-pass membrane protein</topology>
    </subcellularLocation>
</comment>
<dbReference type="STRING" id="106004.A0A1Y2E5X9"/>
<evidence type="ECO:0000256" key="5">
    <source>
        <dbReference type="ARBA" id="ARBA00023136"/>
    </source>
</evidence>
<dbReference type="PANTHER" id="PTHR43840:SF4">
    <property type="entry name" value="CDF DIVALENT METAL CATION TRANSPORTER (EUROFUNG)"/>
    <property type="match status" value="1"/>
</dbReference>
<comment type="caution">
    <text evidence="9">The sequence shown here is derived from an EMBL/GenBank/DDBJ whole genome shotgun (WGS) entry which is preliminary data.</text>
</comment>
<dbReference type="InterPro" id="IPR036837">
    <property type="entry name" value="Cation_efflux_CTD_sf"/>
</dbReference>
<dbReference type="NCBIfam" id="TIGR01297">
    <property type="entry name" value="CDF"/>
    <property type="match status" value="1"/>
</dbReference>
<dbReference type="AlphaFoldDB" id="A0A1Y2E5X9"/>
<protein>
    <recommendedName>
        <fullName evidence="8">Cation efflux protein transmembrane domain-containing protein</fullName>
    </recommendedName>
</protein>
<organism evidence="9 10">
    <name type="scientific">Leucosporidium creatinivorum</name>
    <dbReference type="NCBI Taxonomy" id="106004"/>
    <lineage>
        <taxon>Eukaryota</taxon>
        <taxon>Fungi</taxon>
        <taxon>Dikarya</taxon>
        <taxon>Basidiomycota</taxon>
        <taxon>Pucciniomycotina</taxon>
        <taxon>Microbotryomycetes</taxon>
        <taxon>Leucosporidiales</taxon>
        <taxon>Leucosporidium</taxon>
    </lineage>
</organism>
<feature type="region of interest" description="Disordered" evidence="6">
    <location>
        <begin position="1"/>
        <end position="95"/>
    </location>
</feature>
<accession>A0A1Y2E5X9</accession>
<evidence type="ECO:0000256" key="6">
    <source>
        <dbReference type="SAM" id="MobiDB-lite"/>
    </source>
</evidence>
<evidence type="ECO:0000256" key="1">
    <source>
        <dbReference type="ARBA" id="ARBA00004141"/>
    </source>
</evidence>
<dbReference type="InterPro" id="IPR058533">
    <property type="entry name" value="Cation_efflux_TM"/>
</dbReference>
<dbReference type="Gene3D" id="3.30.70.1350">
    <property type="entry name" value="Cation efflux protein, cytoplasmic domain"/>
    <property type="match status" value="1"/>
</dbReference>
<dbReference type="OrthoDB" id="78296at2759"/>
<dbReference type="InterPro" id="IPR002524">
    <property type="entry name" value="Cation_efflux"/>
</dbReference>
<feature type="transmembrane region" description="Helical" evidence="7">
    <location>
        <begin position="244"/>
        <end position="262"/>
    </location>
</feature>
<feature type="transmembrane region" description="Helical" evidence="7">
    <location>
        <begin position="381"/>
        <end position="399"/>
    </location>
</feature>
<dbReference type="Pfam" id="PF01545">
    <property type="entry name" value="Cation_efflux"/>
    <property type="match status" value="1"/>
</dbReference>
<keyword evidence="10" id="KW-1185">Reference proteome</keyword>
<evidence type="ECO:0000313" key="9">
    <source>
        <dbReference type="EMBL" id="ORY66963.1"/>
    </source>
</evidence>
<evidence type="ECO:0000313" key="10">
    <source>
        <dbReference type="Proteomes" id="UP000193467"/>
    </source>
</evidence>
<keyword evidence="3 7" id="KW-0812">Transmembrane</keyword>
<gene>
    <name evidence="9" type="ORF">BCR35DRAFT_282805</name>
</gene>
<dbReference type="SUPFAM" id="SSF160240">
    <property type="entry name" value="Cation efflux protein cytoplasmic domain-like"/>
    <property type="match status" value="1"/>
</dbReference>
<dbReference type="InterPro" id="IPR027469">
    <property type="entry name" value="Cation_efflux_TMD_sf"/>
</dbReference>
<dbReference type="FunFam" id="1.20.1510.10:FF:000005">
    <property type="entry name" value="Putative Cation diffusion facilitator 1"/>
    <property type="match status" value="1"/>
</dbReference>
<dbReference type="EMBL" id="MCGR01000061">
    <property type="protein sequence ID" value="ORY66963.1"/>
    <property type="molecule type" value="Genomic_DNA"/>
</dbReference>
<name>A0A1Y2E5X9_9BASI</name>
<keyword evidence="4 7" id="KW-1133">Transmembrane helix</keyword>
<dbReference type="PANTHER" id="PTHR43840">
    <property type="entry name" value="MITOCHONDRIAL METAL TRANSPORTER 1-RELATED"/>
    <property type="match status" value="1"/>
</dbReference>
<feature type="compositionally biased region" description="Basic and acidic residues" evidence="6">
    <location>
        <begin position="18"/>
        <end position="42"/>
    </location>
</feature>
<feature type="compositionally biased region" description="Low complexity" evidence="6">
    <location>
        <begin position="56"/>
        <end position="76"/>
    </location>
</feature>
<feature type="transmembrane region" description="Helical" evidence="7">
    <location>
        <begin position="316"/>
        <end position="337"/>
    </location>
</feature>
<feature type="transmembrane region" description="Helical" evidence="7">
    <location>
        <begin position="282"/>
        <end position="300"/>
    </location>
</feature>
<keyword evidence="2" id="KW-0813">Transport</keyword>
<dbReference type="FunCoup" id="A0A1Y2E5X9">
    <property type="interactions" value="39"/>
</dbReference>
<evidence type="ECO:0000256" key="3">
    <source>
        <dbReference type="ARBA" id="ARBA00022692"/>
    </source>
</evidence>
<feature type="transmembrane region" description="Helical" evidence="7">
    <location>
        <begin position="209"/>
        <end position="232"/>
    </location>
</feature>
<dbReference type="GO" id="GO:0098771">
    <property type="term" value="P:inorganic ion homeostasis"/>
    <property type="evidence" value="ECO:0007669"/>
    <property type="project" value="UniProtKB-ARBA"/>
</dbReference>
<feature type="domain" description="Cation efflux protein transmembrane" evidence="8">
    <location>
        <begin position="213"/>
        <end position="405"/>
    </location>
</feature>
<dbReference type="Gene3D" id="1.20.1510.10">
    <property type="entry name" value="Cation efflux protein transmembrane domain"/>
    <property type="match status" value="1"/>
</dbReference>
<reference evidence="9 10" key="1">
    <citation type="submission" date="2016-07" db="EMBL/GenBank/DDBJ databases">
        <title>Pervasive Adenine N6-methylation of Active Genes in Fungi.</title>
        <authorList>
            <consortium name="DOE Joint Genome Institute"/>
            <person name="Mondo S.J."/>
            <person name="Dannebaum R.O."/>
            <person name="Kuo R.C."/>
            <person name="Labutti K."/>
            <person name="Haridas S."/>
            <person name="Kuo A."/>
            <person name="Salamov A."/>
            <person name="Ahrendt S.R."/>
            <person name="Lipzen A."/>
            <person name="Sullivan W."/>
            <person name="Andreopoulos W.B."/>
            <person name="Clum A."/>
            <person name="Lindquist E."/>
            <person name="Daum C."/>
            <person name="Ramamoorthy G.K."/>
            <person name="Gryganskyi A."/>
            <person name="Culley D."/>
            <person name="Magnuson J.K."/>
            <person name="James T.Y."/>
            <person name="O'Malley M.A."/>
            <person name="Stajich J.E."/>
            <person name="Spatafora J.W."/>
            <person name="Visel A."/>
            <person name="Grigoriev I.V."/>
        </authorList>
    </citation>
    <scope>NUCLEOTIDE SEQUENCE [LARGE SCALE GENOMIC DNA]</scope>
    <source>
        <strain evidence="9 10">62-1032</strain>
    </source>
</reference>
<dbReference type="InterPro" id="IPR050291">
    <property type="entry name" value="CDF_Transporter"/>
</dbReference>
<proteinExistence type="predicted"/>
<dbReference type="GO" id="GO:0016020">
    <property type="term" value="C:membrane"/>
    <property type="evidence" value="ECO:0007669"/>
    <property type="project" value="UniProtKB-SubCell"/>
</dbReference>
<evidence type="ECO:0000256" key="4">
    <source>
        <dbReference type="ARBA" id="ARBA00022989"/>
    </source>
</evidence>
<dbReference type="SUPFAM" id="SSF161111">
    <property type="entry name" value="Cation efflux protein transmembrane domain-like"/>
    <property type="match status" value="1"/>
</dbReference>
<feature type="transmembrane region" description="Helical" evidence="7">
    <location>
        <begin position="357"/>
        <end position="375"/>
    </location>
</feature>
<keyword evidence="5 7" id="KW-0472">Membrane</keyword>